<dbReference type="GO" id="GO:0031781">
    <property type="term" value="F:type 3 melanocortin receptor binding"/>
    <property type="evidence" value="ECO:0000318"/>
    <property type="project" value="GO_Central"/>
</dbReference>
<keyword evidence="5 10" id="KW-0812">Transmembrane</keyword>
<feature type="transmembrane region" description="Helical" evidence="10">
    <location>
        <begin position="103"/>
        <end position="127"/>
    </location>
</feature>
<dbReference type="GO" id="GO:0031782">
    <property type="term" value="F:type 4 melanocortin receptor binding"/>
    <property type="evidence" value="ECO:0000318"/>
    <property type="project" value="GO_Central"/>
</dbReference>
<dbReference type="GO" id="GO:0005789">
    <property type="term" value="C:endoplasmic reticulum membrane"/>
    <property type="evidence" value="ECO:0007669"/>
    <property type="project" value="UniProtKB-SubCell"/>
</dbReference>
<dbReference type="GO" id="GO:0030545">
    <property type="term" value="F:signaling receptor regulator activity"/>
    <property type="evidence" value="ECO:0000318"/>
    <property type="project" value="GO_Central"/>
</dbReference>
<evidence type="ECO:0000256" key="5">
    <source>
        <dbReference type="ARBA" id="ARBA00022692"/>
    </source>
</evidence>
<dbReference type="Pfam" id="PF15183">
    <property type="entry name" value="MRAP"/>
    <property type="match status" value="1"/>
</dbReference>
<dbReference type="GO" id="GO:0031783">
    <property type="term" value="F:type 5 melanocortin receptor binding"/>
    <property type="evidence" value="ECO:0000318"/>
    <property type="project" value="GO_Central"/>
</dbReference>
<keyword evidence="12" id="KW-1185">Reference proteome</keyword>
<dbReference type="GO" id="GO:0072659">
    <property type="term" value="P:protein localization to plasma membrane"/>
    <property type="evidence" value="ECO:0000318"/>
    <property type="project" value="GO_Central"/>
</dbReference>
<dbReference type="GeneTree" id="ENSGT00650000093475"/>
<dbReference type="ExpressionAtlas" id="A0A5F5PMP8">
    <property type="expression patterns" value="baseline"/>
</dbReference>
<evidence type="ECO:0000256" key="8">
    <source>
        <dbReference type="ARBA" id="ARBA00023136"/>
    </source>
</evidence>
<protein>
    <submittedName>
        <fullName evidence="11">Melanocortin 2 receptor accessory protein</fullName>
    </submittedName>
</protein>
<name>A0A5F5PMP8_HORSE</name>
<keyword evidence="7 10" id="KW-1133">Transmembrane helix</keyword>
<dbReference type="PANTHER" id="PTHR28675:SF2">
    <property type="entry name" value="MELANOCORTIN-2 RECEPTOR ACCESSORY PROTEIN"/>
    <property type="match status" value="1"/>
</dbReference>
<evidence type="ECO:0000256" key="10">
    <source>
        <dbReference type="SAM" id="Phobius"/>
    </source>
</evidence>
<dbReference type="GO" id="GO:0106070">
    <property type="term" value="P:regulation of adenylate cyclase-activating G protein-coupled receptor signaling pathway"/>
    <property type="evidence" value="ECO:0000318"/>
    <property type="project" value="GO_Central"/>
</dbReference>
<dbReference type="GO" id="GO:0031780">
    <property type="term" value="F:corticotropin hormone receptor binding"/>
    <property type="evidence" value="ECO:0000318"/>
    <property type="project" value="GO_Central"/>
</dbReference>
<dbReference type="Proteomes" id="UP000002281">
    <property type="component" value="Chromosome 26"/>
</dbReference>
<keyword evidence="4" id="KW-1003">Cell membrane</keyword>
<evidence type="ECO:0000313" key="13">
    <source>
        <dbReference type="VGNC" id="VGNC:20305"/>
    </source>
</evidence>
<dbReference type="Bgee" id="ENSECAG00000012808">
    <property type="expression patterns" value="Expressed in liver and 4 other cell types or tissues"/>
</dbReference>
<dbReference type="GO" id="GO:0070996">
    <property type="term" value="F:type 1 melanocortin receptor binding"/>
    <property type="evidence" value="ECO:0000318"/>
    <property type="project" value="GO_Central"/>
</dbReference>
<keyword evidence="8 10" id="KW-0472">Membrane</keyword>
<gene>
    <name evidence="11 13" type="primary">MRAP</name>
</gene>
<keyword evidence="6" id="KW-0256">Endoplasmic reticulum</keyword>
<reference evidence="11" key="2">
    <citation type="submission" date="2025-08" db="UniProtKB">
        <authorList>
            <consortium name="Ensembl"/>
        </authorList>
    </citation>
    <scope>IDENTIFICATION</scope>
    <source>
        <strain evidence="11">Thoroughbred</strain>
    </source>
</reference>
<accession>A0A5F5PMP8</accession>
<feature type="region of interest" description="Disordered" evidence="9">
    <location>
        <begin position="156"/>
        <end position="202"/>
    </location>
</feature>
<dbReference type="GO" id="GO:0005783">
    <property type="term" value="C:endoplasmic reticulum"/>
    <property type="evidence" value="ECO:0000318"/>
    <property type="project" value="GO_Central"/>
</dbReference>
<evidence type="ECO:0000256" key="1">
    <source>
        <dbReference type="ARBA" id="ARBA00004162"/>
    </source>
</evidence>
<comment type="subcellular location">
    <subcellularLocation>
        <location evidence="1">Cell membrane</location>
        <topology evidence="1">Single-pass membrane protein</topology>
    </subcellularLocation>
    <subcellularLocation>
        <location evidence="2">Endoplasmic reticulum membrane</location>
        <topology evidence="2">Single-pass membrane protein</topology>
    </subcellularLocation>
</comment>
<dbReference type="VGNC" id="VGNC:20305">
    <property type="gene designation" value="MRAP"/>
</dbReference>
<dbReference type="AlphaFoldDB" id="A0A5F5PMP8"/>
<evidence type="ECO:0000256" key="7">
    <source>
        <dbReference type="ARBA" id="ARBA00022989"/>
    </source>
</evidence>
<dbReference type="InterPro" id="IPR028111">
    <property type="entry name" value="MRAP"/>
</dbReference>
<evidence type="ECO:0000256" key="9">
    <source>
        <dbReference type="SAM" id="MobiDB-lite"/>
    </source>
</evidence>
<comment type="similarity">
    <text evidence="3">Belongs to the MRAP family.</text>
</comment>
<dbReference type="PANTHER" id="PTHR28675">
    <property type="entry name" value="MELANOCORTIN-2 RECEPTOR ACCESSORY PROTEIN 2"/>
    <property type="match status" value="1"/>
</dbReference>
<organism evidence="11 12">
    <name type="scientific">Equus caballus</name>
    <name type="common">Horse</name>
    <dbReference type="NCBI Taxonomy" id="9796"/>
    <lineage>
        <taxon>Eukaryota</taxon>
        <taxon>Metazoa</taxon>
        <taxon>Chordata</taxon>
        <taxon>Craniata</taxon>
        <taxon>Vertebrata</taxon>
        <taxon>Euteleostomi</taxon>
        <taxon>Mammalia</taxon>
        <taxon>Eutheria</taxon>
        <taxon>Laurasiatheria</taxon>
        <taxon>Perissodactyla</taxon>
        <taxon>Equidae</taxon>
        <taxon>Equus</taxon>
    </lineage>
</organism>
<evidence type="ECO:0000256" key="4">
    <source>
        <dbReference type="ARBA" id="ARBA00022475"/>
    </source>
</evidence>
<proteinExistence type="inferred from homology"/>
<reference evidence="11 12" key="1">
    <citation type="journal article" date="2009" name="Science">
        <title>Genome sequence, comparative analysis, and population genetics of the domestic horse.</title>
        <authorList>
            <consortium name="Broad Institute Genome Sequencing Platform"/>
            <consortium name="Broad Institute Whole Genome Assembly Team"/>
            <person name="Wade C.M."/>
            <person name="Giulotto E."/>
            <person name="Sigurdsson S."/>
            <person name="Zoli M."/>
            <person name="Gnerre S."/>
            <person name="Imsland F."/>
            <person name="Lear T.L."/>
            <person name="Adelson D.L."/>
            <person name="Bailey E."/>
            <person name="Bellone R.R."/>
            <person name="Bloecker H."/>
            <person name="Distl O."/>
            <person name="Edgar R.C."/>
            <person name="Garber M."/>
            <person name="Leeb T."/>
            <person name="Mauceli E."/>
            <person name="MacLeod J.N."/>
            <person name="Penedo M.C.T."/>
            <person name="Raison J.M."/>
            <person name="Sharpe T."/>
            <person name="Vogel J."/>
            <person name="Andersson L."/>
            <person name="Antczak D.F."/>
            <person name="Biagi T."/>
            <person name="Binns M.M."/>
            <person name="Chowdhary B.P."/>
            <person name="Coleman S.J."/>
            <person name="Della Valle G."/>
            <person name="Fryc S."/>
            <person name="Guerin G."/>
            <person name="Hasegawa T."/>
            <person name="Hill E.W."/>
            <person name="Jurka J."/>
            <person name="Kiialainen A."/>
            <person name="Lindgren G."/>
            <person name="Liu J."/>
            <person name="Magnani E."/>
            <person name="Mickelson J.R."/>
            <person name="Murray J."/>
            <person name="Nergadze S.G."/>
            <person name="Onofrio R."/>
            <person name="Pedroni S."/>
            <person name="Piras M.F."/>
            <person name="Raudsepp T."/>
            <person name="Rocchi M."/>
            <person name="Roeed K.H."/>
            <person name="Ryder O.A."/>
            <person name="Searle S."/>
            <person name="Skow L."/>
            <person name="Swinburne J.E."/>
            <person name="Syvaenen A.C."/>
            <person name="Tozaki T."/>
            <person name="Valberg S.J."/>
            <person name="Vaudin M."/>
            <person name="White J.R."/>
            <person name="Zody M.C."/>
            <person name="Lander E.S."/>
            <person name="Lindblad-Toh K."/>
        </authorList>
    </citation>
    <scope>NUCLEOTIDE SEQUENCE [LARGE SCALE GENOMIC DNA]</scope>
    <source>
        <strain evidence="11 12">Thoroughbred</strain>
    </source>
</reference>
<evidence type="ECO:0000256" key="3">
    <source>
        <dbReference type="ARBA" id="ARBA00010063"/>
    </source>
</evidence>
<evidence type="ECO:0000256" key="6">
    <source>
        <dbReference type="ARBA" id="ARBA00022824"/>
    </source>
</evidence>
<dbReference type="Ensembl" id="ENSECAT00000075737.2">
    <property type="protein sequence ID" value="ENSECAP00000049531.2"/>
    <property type="gene ID" value="ENSECAG00000012808.4"/>
</dbReference>
<evidence type="ECO:0000256" key="2">
    <source>
        <dbReference type="ARBA" id="ARBA00004389"/>
    </source>
</evidence>
<feature type="compositionally biased region" description="Polar residues" evidence="9">
    <location>
        <begin position="186"/>
        <end position="202"/>
    </location>
</feature>
<evidence type="ECO:0000313" key="12">
    <source>
        <dbReference type="Proteomes" id="UP000002281"/>
    </source>
</evidence>
<dbReference type="GO" id="GO:0005886">
    <property type="term" value="C:plasma membrane"/>
    <property type="evidence" value="ECO:0000318"/>
    <property type="project" value="GO_Central"/>
</dbReference>
<reference evidence="11" key="3">
    <citation type="submission" date="2025-09" db="UniProtKB">
        <authorList>
            <consortium name="Ensembl"/>
        </authorList>
    </citation>
    <scope>IDENTIFICATION</scope>
    <source>
        <strain evidence="11">Thoroughbred</strain>
    </source>
</reference>
<evidence type="ECO:0000313" key="11">
    <source>
        <dbReference type="Ensembl" id="ENSECAP00000049531.2"/>
    </source>
</evidence>
<sequence>IQQRALSYLGWLSTLSMPSFTPDLWILEEWVYHLESGHTETQKNPRHTCRHPSAEAPRSSRCAADMANQTNTSAPFYSYEYYLDYLDLIPVDERKLKANKHSIVIVFWVSLAAFVVLLFLILLYMSWSGSPQMRDNTQHHPTCPWSHSLNLPFCVRRHPPHHRDPRGTPQAPPSSAEEPGSRASGRDQQPQGESPSALSPTAPQAHCALLWELTPDGDPHRVS</sequence>